<feature type="compositionally biased region" description="Polar residues" evidence="1">
    <location>
        <begin position="10"/>
        <end position="35"/>
    </location>
</feature>
<name>C6HC87_AJECH</name>
<reference evidence="3" key="1">
    <citation type="submission" date="2009-05" db="EMBL/GenBank/DDBJ databases">
        <title>The genome sequence of Ajellomyces capsulatus strain H143.</title>
        <authorList>
            <person name="Champion M."/>
            <person name="Cuomo C.A."/>
            <person name="Ma L.-J."/>
            <person name="Henn M.R."/>
            <person name="Sil A."/>
            <person name="Goldman B."/>
            <person name="Young S.K."/>
            <person name="Kodira C.D."/>
            <person name="Zeng Q."/>
            <person name="Koehrsen M."/>
            <person name="Alvarado L."/>
            <person name="Berlin A.M."/>
            <person name="Borenstein D."/>
            <person name="Chen Z."/>
            <person name="Engels R."/>
            <person name="Freedman E."/>
            <person name="Gellesch M."/>
            <person name="Goldberg J."/>
            <person name="Griggs A."/>
            <person name="Gujja S."/>
            <person name="Heiman D.I."/>
            <person name="Hepburn T.A."/>
            <person name="Howarth C."/>
            <person name="Jen D."/>
            <person name="Larson L."/>
            <person name="Lewis B."/>
            <person name="Mehta T."/>
            <person name="Park D."/>
            <person name="Pearson M."/>
            <person name="Roberts A."/>
            <person name="Saif S."/>
            <person name="Shea T.D."/>
            <person name="Shenoy N."/>
            <person name="Sisk P."/>
            <person name="Stolte C."/>
            <person name="Sykes S."/>
            <person name="Walk T."/>
            <person name="White J."/>
            <person name="Yandava C."/>
            <person name="Klein B."/>
            <person name="McEwen J.G."/>
            <person name="Puccia R."/>
            <person name="Goldman G.H."/>
            <person name="Felipe M.S."/>
            <person name="Nino-Vega G."/>
            <person name="San-Blas G."/>
            <person name="Taylor J.W."/>
            <person name="Mendoza L."/>
            <person name="Galagan J.E."/>
            <person name="Nusbaum C."/>
            <person name="Birren B.W."/>
        </authorList>
    </citation>
    <scope>NUCLEOTIDE SEQUENCE [LARGE SCALE GENOMIC DNA]</scope>
    <source>
        <strain evidence="3">H143</strain>
    </source>
</reference>
<gene>
    <name evidence="2" type="ORF">HCDG_03636</name>
</gene>
<sequence length="85" mass="9742">MEAAMWIIPTGTSKNCGNGSNRGLSESQPRLSKSNKGIDSRKRMWYFARWEMNESPCSDSRMEVVRQEDKEVKPRQGSKINGSRF</sequence>
<protein>
    <submittedName>
        <fullName evidence="2">Uncharacterized protein</fullName>
    </submittedName>
</protein>
<feature type="region of interest" description="Disordered" evidence="1">
    <location>
        <begin position="1"/>
        <end position="37"/>
    </location>
</feature>
<feature type="region of interest" description="Disordered" evidence="1">
    <location>
        <begin position="57"/>
        <end position="85"/>
    </location>
</feature>
<dbReference type="AlphaFoldDB" id="C6HC87"/>
<feature type="compositionally biased region" description="Basic and acidic residues" evidence="1">
    <location>
        <begin position="60"/>
        <end position="74"/>
    </location>
</feature>
<accession>C6HC87</accession>
<evidence type="ECO:0000313" key="3">
    <source>
        <dbReference type="Proteomes" id="UP000002624"/>
    </source>
</evidence>
<dbReference type="VEuPathDB" id="FungiDB:HCDG_03636"/>
<dbReference type="HOGENOM" id="CLU_2512139_0_0_1"/>
<evidence type="ECO:0000256" key="1">
    <source>
        <dbReference type="SAM" id="MobiDB-lite"/>
    </source>
</evidence>
<organism evidence="2 3">
    <name type="scientific">Ajellomyces capsulatus (strain H143)</name>
    <name type="common">Darling's disease fungus</name>
    <name type="synonym">Histoplasma capsulatum</name>
    <dbReference type="NCBI Taxonomy" id="544712"/>
    <lineage>
        <taxon>Eukaryota</taxon>
        <taxon>Fungi</taxon>
        <taxon>Dikarya</taxon>
        <taxon>Ascomycota</taxon>
        <taxon>Pezizomycotina</taxon>
        <taxon>Eurotiomycetes</taxon>
        <taxon>Eurotiomycetidae</taxon>
        <taxon>Onygenales</taxon>
        <taxon>Ajellomycetaceae</taxon>
        <taxon>Histoplasma</taxon>
    </lineage>
</organism>
<dbReference type="EMBL" id="GG692422">
    <property type="protein sequence ID" value="EER42177.1"/>
    <property type="molecule type" value="Genomic_DNA"/>
</dbReference>
<evidence type="ECO:0000313" key="2">
    <source>
        <dbReference type="EMBL" id="EER42177.1"/>
    </source>
</evidence>
<dbReference type="Proteomes" id="UP000002624">
    <property type="component" value="Unassembled WGS sequence"/>
</dbReference>
<proteinExistence type="predicted"/>